<dbReference type="SMART" id="SM01324">
    <property type="entry name" value="YARHG"/>
    <property type="match status" value="1"/>
</dbReference>
<feature type="region of interest" description="Disordered" evidence="1">
    <location>
        <begin position="36"/>
        <end position="55"/>
    </location>
</feature>
<protein>
    <recommendedName>
        <fullName evidence="3">YARHG domain-containing protein</fullName>
    </recommendedName>
</protein>
<feature type="compositionally biased region" description="Basic and acidic residues" evidence="1">
    <location>
        <begin position="40"/>
        <end position="55"/>
    </location>
</feature>
<sequence>MLKTKKKELLKILILIFVFIFAVSCNNIFNFGNKNKTNSKSKEKQENEEKKQKEQINEEYTGITVPLDAVNFSIENELLYYNKQLFTGRVTFTTNEGYSGYFTFSNGVMEGVYELKRNGNVEIGKTAGNKAIYVKTKSNSGYENEIIYDENNGLIKEVNYVDGEYEDNFDFSNKFSGKIKKFGKIYNFSESTKKIKDGLNDETETESKNNNKNEIIVDKKDEIFIYNYSLREDDDYIIITERQYKGDKKNYRYLVFMGEKEEIFPRFGKDMLKVFKSIFTDIQGASNAQINTSTNANNEITQETATNYQSTSTSAPSQNNNTSNNQSSDEDLATLDRVYDEVINKGNESYLNNFSSSQLSIIRNTIYAKRGYIFKKEKYKNYFSRKSWYKGTSYSENIITPNEKKLAELILSKE</sequence>
<dbReference type="Proteomes" id="UP000322617">
    <property type="component" value="Chromosome"/>
</dbReference>
<reference evidence="4 5" key="1">
    <citation type="submission" date="2019-07" db="EMBL/GenBank/DDBJ databases">
        <title>Complete Genome Sequence of Leptotrichia shahii Strain JCM 16776.</title>
        <authorList>
            <person name="Watanabe S."/>
            <person name="Cui L."/>
        </authorList>
    </citation>
    <scope>NUCLEOTIDE SEQUENCE [LARGE SCALE GENOMIC DNA]</scope>
    <source>
        <strain evidence="4 5">JCM16776</strain>
    </source>
</reference>
<dbReference type="EMBL" id="AP019827">
    <property type="protein sequence ID" value="BBM40239.1"/>
    <property type="molecule type" value="Genomic_DNA"/>
</dbReference>
<dbReference type="InterPro" id="IPR038434">
    <property type="entry name" value="YARHG_sf"/>
</dbReference>
<keyword evidence="5" id="KW-1185">Reference proteome</keyword>
<proteinExistence type="predicted"/>
<dbReference type="Gene3D" id="1.20.58.1690">
    <property type="match status" value="1"/>
</dbReference>
<feature type="transmembrane region" description="Helical" evidence="2">
    <location>
        <begin position="12"/>
        <end position="32"/>
    </location>
</feature>
<name>A0A510JLM2_9FUSO</name>
<feature type="region of interest" description="Disordered" evidence="1">
    <location>
        <begin position="305"/>
        <end position="331"/>
    </location>
</feature>
<dbReference type="InterPro" id="IPR025582">
    <property type="entry name" value="YARHG_dom"/>
</dbReference>
<keyword evidence="2" id="KW-0472">Membrane</keyword>
<feature type="domain" description="YARHG" evidence="3">
    <location>
        <begin position="335"/>
        <end position="413"/>
    </location>
</feature>
<evidence type="ECO:0000313" key="4">
    <source>
        <dbReference type="EMBL" id="BBM40239.1"/>
    </source>
</evidence>
<evidence type="ECO:0000256" key="2">
    <source>
        <dbReference type="SAM" id="Phobius"/>
    </source>
</evidence>
<dbReference type="KEGG" id="lsz:JCM16776_0453"/>
<dbReference type="Pfam" id="PF13308">
    <property type="entry name" value="YARHG"/>
    <property type="match status" value="1"/>
</dbReference>
<keyword evidence="2" id="KW-0812">Transmembrane</keyword>
<evidence type="ECO:0000259" key="3">
    <source>
        <dbReference type="SMART" id="SM01324"/>
    </source>
</evidence>
<dbReference type="RefSeq" id="WP_018450792.1">
    <property type="nucleotide sequence ID" value="NZ_AP019827.1"/>
</dbReference>
<evidence type="ECO:0000256" key="1">
    <source>
        <dbReference type="SAM" id="MobiDB-lite"/>
    </source>
</evidence>
<gene>
    <name evidence="4" type="ORF">JCM16776_0453</name>
</gene>
<feature type="compositionally biased region" description="Low complexity" evidence="1">
    <location>
        <begin position="309"/>
        <end position="327"/>
    </location>
</feature>
<evidence type="ECO:0000313" key="5">
    <source>
        <dbReference type="Proteomes" id="UP000322617"/>
    </source>
</evidence>
<dbReference type="PROSITE" id="PS51257">
    <property type="entry name" value="PROKAR_LIPOPROTEIN"/>
    <property type="match status" value="1"/>
</dbReference>
<accession>A0A510JLM2</accession>
<keyword evidence="2" id="KW-1133">Transmembrane helix</keyword>
<organism evidence="4 5">
    <name type="scientific">Leptotrichia shahii</name>
    <dbReference type="NCBI Taxonomy" id="157691"/>
    <lineage>
        <taxon>Bacteria</taxon>
        <taxon>Fusobacteriati</taxon>
        <taxon>Fusobacteriota</taxon>
        <taxon>Fusobacteriia</taxon>
        <taxon>Fusobacteriales</taxon>
        <taxon>Leptotrichiaceae</taxon>
        <taxon>Leptotrichia</taxon>
    </lineage>
</organism>
<dbReference type="AlphaFoldDB" id="A0A510JLM2"/>